<feature type="chain" id="PRO_5022212086" evidence="1">
    <location>
        <begin position="19"/>
        <end position="122"/>
    </location>
</feature>
<keyword evidence="3" id="KW-1185">Reference proteome</keyword>
<reference evidence="3" key="1">
    <citation type="submission" date="2019-06" db="EMBL/GenBank/DDBJ databases">
        <title>Draft genome sequence of the griseofulvin-producing fungus Xylaria cubensis strain G536.</title>
        <authorList>
            <person name="Mead M.E."/>
            <person name="Raja H.A."/>
            <person name="Steenwyk J.L."/>
            <person name="Knowles S.L."/>
            <person name="Oberlies N.H."/>
            <person name="Rokas A."/>
        </authorList>
    </citation>
    <scope>NUCLEOTIDE SEQUENCE [LARGE SCALE GENOMIC DNA]</scope>
    <source>
        <strain evidence="3">G536</strain>
    </source>
</reference>
<comment type="caution">
    <text evidence="2">The sequence shown here is derived from an EMBL/GenBank/DDBJ whole genome shotgun (WGS) entry which is preliminary data.</text>
</comment>
<dbReference type="OrthoDB" id="4740736at2759"/>
<proteinExistence type="predicted"/>
<dbReference type="AlphaFoldDB" id="A0A553ICD2"/>
<dbReference type="EMBL" id="VFLP01000004">
    <property type="protein sequence ID" value="TRX97852.1"/>
    <property type="molecule type" value="Genomic_DNA"/>
</dbReference>
<name>A0A553ICD2_9PEZI</name>
<protein>
    <submittedName>
        <fullName evidence="2">Uncharacterized protein</fullName>
    </submittedName>
</protein>
<feature type="signal peptide" evidence="1">
    <location>
        <begin position="1"/>
        <end position="18"/>
    </location>
</feature>
<keyword evidence="1" id="KW-0732">Signal</keyword>
<evidence type="ECO:0000256" key="1">
    <source>
        <dbReference type="SAM" id="SignalP"/>
    </source>
</evidence>
<dbReference type="Proteomes" id="UP000319160">
    <property type="component" value="Unassembled WGS sequence"/>
</dbReference>
<sequence length="122" mass="13646">MKSAKILTLTIFSVIAAAWKNQVAFEFDSLECNGKIGHAWIGASRQQIKMRNSTQSVYITTANDGIWRWYGFSESTEDGSSCYGDPVARLTSSCFDLTSYVPQGKPKVECIRICIQHLEMPI</sequence>
<accession>A0A553ICD2</accession>
<gene>
    <name evidence="2" type="ORF">FHL15_001062</name>
</gene>
<evidence type="ECO:0000313" key="3">
    <source>
        <dbReference type="Proteomes" id="UP000319160"/>
    </source>
</evidence>
<organism evidence="2 3">
    <name type="scientific">Xylaria flabelliformis</name>
    <dbReference type="NCBI Taxonomy" id="2512241"/>
    <lineage>
        <taxon>Eukaryota</taxon>
        <taxon>Fungi</taxon>
        <taxon>Dikarya</taxon>
        <taxon>Ascomycota</taxon>
        <taxon>Pezizomycotina</taxon>
        <taxon>Sordariomycetes</taxon>
        <taxon>Xylariomycetidae</taxon>
        <taxon>Xylariales</taxon>
        <taxon>Xylariaceae</taxon>
        <taxon>Xylaria</taxon>
    </lineage>
</organism>
<evidence type="ECO:0000313" key="2">
    <source>
        <dbReference type="EMBL" id="TRX97852.1"/>
    </source>
</evidence>